<comment type="caution">
    <text evidence="2">The sequence shown here is derived from an EMBL/GenBank/DDBJ whole genome shotgun (WGS) entry which is preliminary data.</text>
</comment>
<keyword evidence="1" id="KW-0812">Transmembrane</keyword>
<evidence type="ECO:0000313" key="2">
    <source>
        <dbReference type="EMBL" id="GAA1110232.1"/>
    </source>
</evidence>
<keyword evidence="3" id="KW-1185">Reference proteome</keyword>
<evidence type="ECO:0000313" key="3">
    <source>
        <dbReference type="Proteomes" id="UP001501581"/>
    </source>
</evidence>
<feature type="transmembrane region" description="Helical" evidence="1">
    <location>
        <begin position="107"/>
        <end position="126"/>
    </location>
</feature>
<organism evidence="2 3">
    <name type="scientific">Nocardioides dubius</name>
    <dbReference type="NCBI Taxonomy" id="317019"/>
    <lineage>
        <taxon>Bacteria</taxon>
        <taxon>Bacillati</taxon>
        <taxon>Actinomycetota</taxon>
        <taxon>Actinomycetes</taxon>
        <taxon>Propionibacteriales</taxon>
        <taxon>Nocardioidaceae</taxon>
        <taxon>Nocardioides</taxon>
    </lineage>
</organism>
<keyword evidence="1" id="KW-1133">Transmembrane helix</keyword>
<name>A0ABP4EKW3_9ACTN</name>
<evidence type="ECO:0000256" key="1">
    <source>
        <dbReference type="SAM" id="Phobius"/>
    </source>
</evidence>
<dbReference type="RefSeq" id="WP_343996002.1">
    <property type="nucleotide sequence ID" value="NZ_BAAALG010000012.1"/>
</dbReference>
<accession>A0ABP4EKW3</accession>
<protein>
    <submittedName>
        <fullName evidence="2">Uncharacterized protein</fullName>
    </submittedName>
</protein>
<dbReference type="EMBL" id="BAAALG010000012">
    <property type="protein sequence ID" value="GAA1110232.1"/>
    <property type="molecule type" value="Genomic_DNA"/>
</dbReference>
<keyword evidence="1" id="KW-0472">Membrane</keyword>
<dbReference type="Proteomes" id="UP001501581">
    <property type="component" value="Unassembled WGS sequence"/>
</dbReference>
<proteinExistence type="predicted"/>
<reference evidence="3" key="1">
    <citation type="journal article" date="2019" name="Int. J. Syst. Evol. Microbiol.">
        <title>The Global Catalogue of Microorganisms (GCM) 10K type strain sequencing project: providing services to taxonomists for standard genome sequencing and annotation.</title>
        <authorList>
            <consortium name="The Broad Institute Genomics Platform"/>
            <consortium name="The Broad Institute Genome Sequencing Center for Infectious Disease"/>
            <person name="Wu L."/>
            <person name="Ma J."/>
        </authorList>
    </citation>
    <scope>NUCLEOTIDE SEQUENCE [LARGE SCALE GENOMIC DNA]</scope>
    <source>
        <strain evidence="3">JCM 13008</strain>
    </source>
</reference>
<sequence>MRTSTLERRTRKKLGAPTAGEYRWDGERWRRWSGSSWLSALYSLRLQRLADPRPLSDDPERDDEIRARALERAVQDQALNNQAQVVVQNRDGAVLAFKPKIGHLPHAAMTLITGGIWAAIWIYRVMTVRDERYLLQVDPWGHVWATRGK</sequence>
<gene>
    <name evidence="2" type="ORF">GCM10009668_33550</name>
</gene>